<dbReference type="OMA" id="MWIARIC"/>
<evidence type="ECO:0000313" key="2">
    <source>
        <dbReference type="EMBL" id="KPI83227.1"/>
    </source>
</evidence>
<reference evidence="2 3" key="1">
    <citation type="journal article" date="2015" name="PLoS Pathog.">
        <title>Leptomonas seymouri: Adaptations to the Dixenous Life Cycle Analyzed by Genome Sequencing, Transcriptome Profiling and Co-infection with Leishmania donovani.</title>
        <authorList>
            <person name="Kraeva N."/>
            <person name="Butenko A."/>
            <person name="Hlavacova J."/>
            <person name="Kostygov A."/>
            <person name="Myskova J."/>
            <person name="Grybchuk D."/>
            <person name="Lestinova T."/>
            <person name="Votypka J."/>
            <person name="Volf P."/>
            <person name="Opperdoes F."/>
            <person name="Flegontov P."/>
            <person name="Lukes J."/>
            <person name="Yurchenko V."/>
        </authorList>
    </citation>
    <scope>NUCLEOTIDE SEQUENCE [LARGE SCALE GENOMIC DNA]</scope>
    <source>
        <strain evidence="2 3">ATCC 30220</strain>
    </source>
</reference>
<feature type="region of interest" description="Disordered" evidence="1">
    <location>
        <begin position="1"/>
        <end position="111"/>
    </location>
</feature>
<feature type="region of interest" description="Disordered" evidence="1">
    <location>
        <begin position="153"/>
        <end position="174"/>
    </location>
</feature>
<sequence>MSDQRAEDAAVTSTSHNSTLMSSMANTSNSNGNSSPPPSYSVDSTPNPVERSPDGNNGSEEVAGAAVDANPQADGDDADRAEGSVNGSSQHLEDSGLDKNATGHDEEEEDAAEIDTVAANDVKNIIIQVLSPYFDDDVRGGTDVAGIDTLGVGGNSRATPSGTSNPANKEGNDMAVPAFSSSAPQEQEEEAGEDVAQRYDHIKSEMWIARICDGIMERLLGLGKPFKFVVHTMVMRKCGAGLHVCSSCYYAPSDGWLSHSHELSVHLYAVVTVYWCAM</sequence>
<dbReference type="PANTHER" id="PTHR21255">
    <property type="entry name" value="T-COMPLEX-ASSOCIATED-TESTIS-EXPRESSED 1/ DYNEIN LIGHT CHAIN"/>
    <property type="match status" value="1"/>
</dbReference>
<organism evidence="2 3">
    <name type="scientific">Leptomonas seymouri</name>
    <dbReference type="NCBI Taxonomy" id="5684"/>
    <lineage>
        <taxon>Eukaryota</taxon>
        <taxon>Discoba</taxon>
        <taxon>Euglenozoa</taxon>
        <taxon>Kinetoplastea</taxon>
        <taxon>Metakinetoplastina</taxon>
        <taxon>Trypanosomatida</taxon>
        <taxon>Trypanosomatidae</taxon>
        <taxon>Leishmaniinae</taxon>
        <taxon>Leptomonas</taxon>
    </lineage>
</organism>
<dbReference type="GO" id="GO:0005868">
    <property type="term" value="C:cytoplasmic dynein complex"/>
    <property type="evidence" value="ECO:0007669"/>
    <property type="project" value="TreeGrafter"/>
</dbReference>
<dbReference type="AlphaFoldDB" id="A0A0N0P343"/>
<feature type="compositionally biased region" description="Low complexity" evidence="1">
    <location>
        <begin position="17"/>
        <end position="34"/>
    </location>
</feature>
<dbReference type="CDD" id="cd21455">
    <property type="entry name" value="DLC-like_DYNLT1_DYNLT3"/>
    <property type="match status" value="1"/>
</dbReference>
<comment type="caution">
    <text evidence="2">The sequence shown here is derived from an EMBL/GenBank/DDBJ whole genome shotgun (WGS) entry which is preliminary data.</text>
</comment>
<keyword evidence="3" id="KW-1185">Reference proteome</keyword>
<dbReference type="EMBL" id="LJSK01000411">
    <property type="protein sequence ID" value="KPI83227.1"/>
    <property type="molecule type" value="Genomic_DNA"/>
</dbReference>
<dbReference type="GO" id="GO:0005737">
    <property type="term" value="C:cytoplasm"/>
    <property type="evidence" value="ECO:0007669"/>
    <property type="project" value="TreeGrafter"/>
</dbReference>
<dbReference type="Pfam" id="PF03645">
    <property type="entry name" value="Tctex-1"/>
    <property type="match status" value="1"/>
</dbReference>
<dbReference type="Gene3D" id="3.30.1140.40">
    <property type="entry name" value="Tctex-1"/>
    <property type="match status" value="1"/>
</dbReference>
<dbReference type="PANTHER" id="PTHR21255:SF17">
    <property type="entry name" value="LIGHT CHAIN, PUTATIVE-RELATED"/>
    <property type="match status" value="1"/>
</dbReference>
<dbReference type="GO" id="GO:0045505">
    <property type="term" value="F:dynein intermediate chain binding"/>
    <property type="evidence" value="ECO:0007669"/>
    <property type="project" value="TreeGrafter"/>
</dbReference>
<dbReference type="GO" id="GO:0007018">
    <property type="term" value="P:microtubule-based movement"/>
    <property type="evidence" value="ECO:0007669"/>
    <property type="project" value="TreeGrafter"/>
</dbReference>
<feature type="compositionally biased region" description="Polar residues" evidence="1">
    <location>
        <begin position="156"/>
        <end position="167"/>
    </location>
</feature>
<feature type="compositionally biased region" description="Basic and acidic residues" evidence="1">
    <location>
        <begin position="91"/>
        <end position="104"/>
    </location>
</feature>
<dbReference type="InterPro" id="IPR005334">
    <property type="entry name" value="Tctex-1-like"/>
</dbReference>
<proteinExistence type="predicted"/>
<dbReference type="Proteomes" id="UP000038009">
    <property type="component" value="Unassembled WGS sequence"/>
</dbReference>
<accession>A0A0N0P343</accession>
<protein>
    <submittedName>
        <fullName evidence="2">Putative Dynein-light chain-protein</fullName>
    </submittedName>
</protein>
<evidence type="ECO:0000256" key="1">
    <source>
        <dbReference type="SAM" id="MobiDB-lite"/>
    </source>
</evidence>
<name>A0A0N0P343_LEPSE</name>
<dbReference type="InterPro" id="IPR038586">
    <property type="entry name" value="Tctex-1-like_sf"/>
</dbReference>
<gene>
    <name evidence="2" type="ORF">ABL78_7743</name>
</gene>
<dbReference type="OrthoDB" id="10059120at2759"/>
<dbReference type="VEuPathDB" id="TriTrypDB:Lsey_0411_0020"/>
<evidence type="ECO:0000313" key="3">
    <source>
        <dbReference type="Proteomes" id="UP000038009"/>
    </source>
</evidence>